<reference evidence="2 3" key="1">
    <citation type="submission" date="2020-01" db="EMBL/GenBank/DDBJ databases">
        <title>Insect and environment-associated Actinomycetes.</title>
        <authorList>
            <person name="Currrie C."/>
            <person name="Chevrette M."/>
            <person name="Carlson C."/>
            <person name="Stubbendieck R."/>
            <person name="Wendt-Pienkowski E."/>
        </authorList>
    </citation>
    <scope>NUCLEOTIDE SEQUENCE [LARGE SCALE GENOMIC DNA]</scope>
    <source>
        <strain evidence="2 3">SID14438</strain>
    </source>
</reference>
<feature type="coiled-coil region" evidence="1">
    <location>
        <begin position="122"/>
        <end position="149"/>
    </location>
</feature>
<keyword evidence="1" id="KW-0175">Coiled coil</keyword>
<comment type="caution">
    <text evidence="2">The sequence shown here is derived from an EMBL/GenBank/DDBJ whole genome shotgun (WGS) entry which is preliminary data.</text>
</comment>
<proteinExistence type="predicted"/>
<evidence type="ECO:0000313" key="2">
    <source>
        <dbReference type="EMBL" id="NEB70239.1"/>
    </source>
</evidence>
<evidence type="ECO:0000313" key="3">
    <source>
        <dbReference type="Proteomes" id="UP000471648"/>
    </source>
</evidence>
<accession>A0A6N9VGT0</accession>
<protein>
    <submittedName>
        <fullName evidence="2">Uncharacterized protein</fullName>
    </submittedName>
</protein>
<evidence type="ECO:0000256" key="1">
    <source>
        <dbReference type="SAM" id="Coils"/>
    </source>
</evidence>
<dbReference type="Proteomes" id="UP000471648">
    <property type="component" value="Unassembled WGS sequence"/>
</dbReference>
<gene>
    <name evidence="2" type="ORF">G3I39_24760</name>
</gene>
<sequence length="251" mass="27717">MSTDPFWAEQRAIGTNGRSEHAGPTACGTCQGNVQAGERVEHEECSQRATLLQAPDHPSYELLAGFSVKENAKLPARFHIPVFDDCGKPNAWLCAVCWEDGVVSSWPCKTAMEQGTKVFTPAHEAETAFRRQAARIAELEKQLAEYEVLNPQQCPAGQHADWLVDSEYTHACPWCRIAELEGQADAAALTPGAIEYGIRLNLDAPDIEVLHYLTESRSAVEGRLARHRTGHPNAQLLQRTVHYGEWTEVAS</sequence>
<name>A0A6N9VGT0_STRMI</name>
<organism evidence="2 3">
    <name type="scientific">Streptomyces microflavus</name>
    <name type="common">Streptomyces lipmanii</name>
    <dbReference type="NCBI Taxonomy" id="1919"/>
    <lineage>
        <taxon>Bacteria</taxon>
        <taxon>Bacillati</taxon>
        <taxon>Actinomycetota</taxon>
        <taxon>Actinomycetes</taxon>
        <taxon>Kitasatosporales</taxon>
        <taxon>Streptomycetaceae</taxon>
        <taxon>Streptomyces</taxon>
    </lineage>
</organism>
<dbReference type="AlphaFoldDB" id="A0A6N9VGT0"/>
<dbReference type="EMBL" id="JAAGME010001046">
    <property type="protein sequence ID" value="NEB70239.1"/>
    <property type="molecule type" value="Genomic_DNA"/>
</dbReference>
<dbReference type="RefSeq" id="WP_164358130.1">
    <property type="nucleotide sequence ID" value="NZ_JAAGME010001046.1"/>
</dbReference>